<feature type="non-terminal residue" evidence="2">
    <location>
        <position position="549"/>
    </location>
</feature>
<dbReference type="EMBL" id="GL735526">
    <property type="protein sequence ID" value="EFX60820.1"/>
    <property type="molecule type" value="Genomic_DNA"/>
</dbReference>
<dbReference type="STRING" id="6669.E9I5B0"/>
<protein>
    <submittedName>
        <fullName evidence="2">Uncharacterized protein</fullName>
    </submittedName>
</protein>
<dbReference type="PANTHER" id="PTHR39211:SF1">
    <property type="entry name" value="ABNORMAL SPINDLE-LIKE MICROCEPHALY-ASSOCIATED PROTEIN ASH DOMAIN-CONTAINING PROTEIN"/>
    <property type="match status" value="1"/>
</dbReference>
<dbReference type="eggNOG" id="ENOG502QU5A">
    <property type="taxonomic scope" value="Eukaryota"/>
</dbReference>
<dbReference type="InParanoid" id="E9I5B0"/>
<dbReference type="HOGENOM" id="CLU_496600_0_0_1"/>
<gene>
    <name evidence="2" type="ORF">DAPPUDRAFT_122839</name>
</gene>
<accession>E9I5B0</accession>
<dbReference type="AlphaFoldDB" id="E9I5B0"/>
<evidence type="ECO:0000313" key="3">
    <source>
        <dbReference type="Proteomes" id="UP000000305"/>
    </source>
</evidence>
<dbReference type="PANTHER" id="PTHR39211">
    <property type="entry name" value="CHROMOSOME 7, WHOLE GENOME SHOTGUN SEQUENCE"/>
    <property type="match status" value="1"/>
</dbReference>
<organism evidence="2 3">
    <name type="scientific">Daphnia pulex</name>
    <name type="common">Water flea</name>
    <dbReference type="NCBI Taxonomy" id="6669"/>
    <lineage>
        <taxon>Eukaryota</taxon>
        <taxon>Metazoa</taxon>
        <taxon>Ecdysozoa</taxon>
        <taxon>Arthropoda</taxon>
        <taxon>Crustacea</taxon>
        <taxon>Branchiopoda</taxon>
        <taxon>Diplostraca</taxon>
        <taxon>Cladocera</taxon>
        <taxon>Anomopoda</taxon>
        <taxon>Daphniidae</taxon>
        <taxon>Daphnia</taxon>
    </lineage>
</organism>
<proteinExistence type="predicted"/>
<evidence type="ECO:0000256" key="1">
    <source>
        <dbReference type="SAM" id="MobiDB-lite"/>
    </source>
</evidence>
<feature type="non-terminal residue" evidence="2">
    <location>
        <position position="1"/>
    </location>
</feature>
<sequence>SRARTSNSGHVGYTDSLDDLSLYVSPRTPNSPGRTAGVTPLQLAIDVVAAARDVDSAARPRSVAISGPTSPISASSVWTRADEVKSDGVAPSLRAAIGDAPLHLHDVAGQSFRVVVKAAARVNVSAVSLSTHVVSFGVASVGVLKTAFVELRNERAHRAVMQLSYRSKVVRITSVENVNIDAPFVVPARSVHRLRIEYLPRKANREYVREVRLFNLCNPANELAFEVRSTNVDNSRLPLHSLFYYVHPLPGSRSVFDHMPGVQALAADARSGSAFARTPTANQHGEHEFGSSIAAPGEAAMGGNVLDNDEEKIDIEDDNNDDGEDDDNEEEENEEDDDEDDEDEDNDDDVDGESVVDRAEGNDEAAAAAASTTAAAATGSHFAASASSAPFSFPSAASVASGARSMRHQLPELPPSTAAAQASSARASLVRARAAFEGIVLDSELQEFPVSFNDVATEQSFVRAWTKQQHTLLRGLAQRHRSLEEVEVIELGAHEVDTVFIVFTPRISAGSSFGSTTTGVHASSSPRTELDVTMHDSLCKLHKFETTIR</sequence>
<dbReference type="OrthoDB" id="252265at2759"/>
<reference evidence="2 3" key="1">
    <citation type="journal article" date="2011" name="Science">
        <title>The ecoresponsive genome of Daphnia pulex.</title>
        <authorList>
            <person name="Colbourne J.K."/>
            <person name="Pfrender M.E."/>
            <person name="Gilbert D."/>
            <person name="Thomas W.K."/>
            <person name="Tucker A."/>
            <person name="Oakley T.H."/>
            <person name="Tokishita S."/>
            <person name="Aerts A."/>
            <person name="Arnold G.J."/>
            <person name="Basu M.K."/>
            <person name="Bauer D.J."/>
            <person name="Caceres C.E."/>
            <person name="Carmel L."/>
            <person name="Casola C."/>
            <person name="Choi J.H."/>
            <person name="Detter J.C."/>
            <person name="Dong Q."/>
            <person name="Dusheyko S."/>
            <person name="Eads B.D."/>
            <person name="Frohlich T."/>
            <person name="Geiler-Samerotte K.A."/>
            <person name="Gerlach D."/>
            <person name="Hatcher P."/>
            <person name="Jogdeo S."/>
            <person name="Krijgsveld J."/>
            <person name="Kriventseva E.V."/>
            <person name="Kultz D."/>
            <person name="Laforsch C."/>
            <person name="Lindquist E."/>
            <person name="Lopez J."/>
            <person name="Manak J.R."/>
            <person name="Muller J."/>
            <person name="Pangilinan J."/>
            <person name="Patwardhan R.P."/>
            <person name="Pitluck S."/>
            <person name="Pritham E.J."/>
            <person name="Rechtsteiner A."/>
            <person name="Rho M."/>
            <person name="Rogozin I.B."/>
            <person name="Sakarya O."/>
            <person name="Salamov A."/>
            <person name="Schaack S."/>
            <person name="Shapiro H."/>
            <person name="Shiga Y."/>
            <person name="Skalitzky C."/>
            <person name="Smith Z."/>
            <person name="Souvorov A."/>
            <person name="Sung W."/>
            <person name="Tang Z."/>
            <person name="Tsuchiya D."/>
            <person name="Tu H."/>
            <person name="Vos H."/>
            <person name="Wang M."/>
            <person name="Wolf Y.I."/>
            <person name="Yamagata H."/>
            <person name="Yamada T."/>
            <person name="Ye Y."/>
            <person name="Shaw J.R."/>
            <person name="Andrews J."/>
            <person name="Crease T.J."/>
            <person name="Tang H."/>
            <person name="Lucas S.M."/>
            <person name="Robertson H.M."/>
            <person name="Bork P."/>
            <person name="Koonin E.V."/>
            <person name="Zdobnov E.M."/>
            <person name="Grigoriev I.V."/>
            <person name="Lynch M."/>
            <person name="Boore J.L."/>
        </authorList>
    </citation>
    <scope>NUCLEOTIDE SEQUENCE [LARGE SCALE GENOMIC DNA]</scope>
</reference>
<dbReference type="KEGG" id="dpx:DAPPUDRAFT_122839"/>
<keyword evidence="3" id="KW-1185">Reference proteome</keyword>
<evidence type="ECO:0000313" key="2">
    <source>
        <dbReference type="EMBL" id="EFX60820.1"/>
    </source>
</evidence>
<dbReference type="Proteomes" id="UP000000305">
    <property type="component" value="Unassembled WGS sequence"/>
</dbReference>
<feature type="compositionally biased region" description="Acidic residues" evidence="1">
    <location>
        <begin position="307"/>
        <end position="354"/>
    </location>
</feature>
<name>E9I5B0_DAPPU</name>
<feature type="region of interest" description="Disordered" evidence="1">
    <location>
        <begin position="275"/>
        <end position="354"/>
    </location>
</feature>